<comment type="caution">
    <text evidence="2">The sequence shown here is derived from an EMBL/GenBank/DDBJ whole genome shotgun (WGS) entry which is preliminary data.</text>
</comment>
<gene>
    <name evidence="2" type="ORF">J2Z83_002129</name>
</gene>
<keyword evidence="1" id="KW-0812">Transmembrane</keyword>
<keyword evidence="1" id="KW-0472">Membrane</keyword>
<evidence type="ECO:0000313" key="2">
    <source>
        <dbReference type="EMBL" id="MBP1970021.1"/>
    </source>
</evidence>
<sequence length="66" mass="7517">MMSIKIGDKNKIKNSVIGNNNSQPPKGNFATRHPIIISIITGLLVGFIMLFSFWKDIVIWIEKLFQ</sequence>
<keyword evidence="3" id="KW-1185">Reference proteome</keyword>
<proteinExistence type="predicted"/>
<organism evidence="2 3">
    <name type="scientific">Virgibacillus natechei</name>
    <dbReference type="NCBI Taxonomy" id="1216297"/>
    <lineage>
        <taxon>Bacteria</taxon>
        <taxon>Bacillati</taxon>
        <taxon>Bacillota</taxon>
        <taxon>Bacilli</taxon>
        <taxon>Bacillales</taxon>
        <taxon>Bacillaceae</taxon>
        <taxon>Virgibacillus</taxon>
    </lineage>
</organism>
<name>A0ABS4IGE7_9BACI</name>
<dbReference type="EMBL" id="JAGGKX010000009">
    <property type="protein sequence ID" value="MBP1970021.1"/>
    <property type="molecule type" value="Genomic_DNA"/>
</dbReference>
<evidence type="ECO:0000256" key="1">
    <source>
        <dbReference type="SAM" id="Phobius"/>
    </source>
</evidence>
<reference evidence="2 3" key="1">
    <citation type="submission" date="2021-03" db="EMBL/GenBank/DDBJ databases">
        <title>Genomic Encyclopedia of Type Strains, Phase IV (KMG-IV): sequencing the most valuable type-strain genomes for metagenomic binning, comparative biology and taxonomic classification.</title>
        <authorList>
            <person name="Goeker M."/>
        </authorList>
    </citation>
    <scope>NUCLEOTIDE SEQUENCE [LARGE SCALE GENOMIC DNA]</scope>
    <source>
        <strain evidence="2 3">DSM 25609</strain>
    </source>
</reference>
<evidence type="ECO:0000313" key="3">
    <source>
        <dbReference type="Proteomes" id="UP001519345"/>
    </source>
</evidence>
<keyword evidence="1" id="KW-1133">Transmembrane helix</keyword>
<dbReference type="Proteomes" id="UP001519345">
    <property type="component" value="Unassembled WGS sequence"/>
</dbReference>
<feature type="transmembrane region" description="Helical" evidence="1">
    <location>
        <begin position="35"/>
        <end position="54"/>
    </location>
</feature>
<protein>
    <submittedName>
        <fullName evidence="2">Uncharacterized protein</fullName>
    </submittedName>
</protein>
<accession>A0ABS4IGE7</accession>